<name>A0A8B9MCC5_9AVES</name>
<keyword evidence="2" id="KW-1185">Reference proteome</keyword>
<reference evidence="1" key="1">
    <citation type="submission" date="2025-08" db="UniProtKB">
        <authorList>
            <consortium name="Ensembl"/>
        </authorList>
    </citation>
    <scope>IDENTIFICATION</scope>
</reference>
<dbReference type="AlphaFoldDB" id="A0A8B9MCC5"/>
<proteinExistence type="predicted"/>
<protein>
    <submittedName>
        <fullName evidence="1">Uncharacterized protein</fullName>
    </submittedName>
</protein>
<evidence type="ECO:0000313" key="2">
    <source>
        <dbReference type="Proteomes" id="UP000694541"/>
    </source>
</evidence>
<sequence length="98" mass="10552">ILLSPLQPAISCPLGWLLSSDHPIAPQLMLCNPSATLWVFHISRPAGNIRCQTTRTPSMSASIQISLHSAVPSLTLCSSSSGKQLLLFMMTAPVRLKL</sequence>
<reference evidence="1" key="2">
    <citation type="submission" date="2025-09" db="UniProtKB">
        <authorList>
            <consortium name="Ensembl"/>
        </authorList>
    </citation>
    <scope>IDENTIFICATION</scope>
</reference>
<organism evidence="1 2">
    <name type="scientific">Accipiter nisus</name>
    <name type="common">Eurasian sparrowhawk</name>
    <dbReference type="NCBI Taxonomy" id="211598"/>
    <lineage>
        <taxon>Eukaryota</taxon>
        <taxon>Metazoa</taxon>
        <taxon>Chordata</taxon>
        <taxon>Craniata</taxon>
        <taxon>Vertebrata</taxon>
        <taxon>Euteleostomi</taxon>
        <taxon>Archelosauria</taxon>
        <taxon>Archosauria</taxon>
        <taxon>Dinosauria</taxon>
        <taxon>Saurischia</taxon>
        <taxon>Theropoda</taxon>
        <taxon>Coelurosauria</taxon>
        <taxon>Aves</taxon>
        <taxon>Neognathae</taxon>
        <taxon>Neoaves</taxon>
        <taxon>Telluraves</taxon>
        <taxon>Accipitrimorphae</taxon>
        <taxon>Accipitriformes</taxon>
        <taxon>Accipitridae</taxon>
        <taxon>Accipitrinae</taxon>
        <taxon>Accipiter</taxon>
    </lineage>
</organism>
<evidence type="ECO:0000313" key="1">
    <source>
        <dbReference type="Ensembl" id="ENSANIP00000006060.1"/>
    </source>
</evidence>
<accession>A0A8B9MCC5</accession>
<dbReference type="Proteomes" id="UP000694541">
    <property type="component" value="Unplaced"/>
</dbReference>
<dbReference type="Ensembl" id="ENSANIT00000006265.1">
    <property type="protein sequence ID" value="ENSANIP00000006060.1"/>
    <property type="gene ID" value="ENSANIG00000004148.1"/>
</dbReference>